<keyword evidence="12" id="KW-1185">Reference proteome</keyword>
<evidence type="ECO:0000256" key="10">
    <source>
        <dbReference type="ARBA" id="ARBA00080029"/>
    </source>
</evidence>
<dbReference type="Gene3D" id="3.30.2310.20">
    <property type="entry name" value="RelE-like"/>
    <property type="match status" value="1"/>
</dbReference>
<evidence type="ECO:0000256" key="8">
    <source>
        <dbReference type="ARBA" id="ARBA00030388"/>
    </source>
</evidence>
<dbReference type="GO" id="GO:0045892">
    <property type="term" value="P:negative regulation of DNA-templated transcription"/>
    <property type="evidence" value="ECO:0007669"/>
    <property type="project" value="TreeGrafter"/>
</dbReference>
<evidence type="ECO:0000256" key="5">
    <source>
        <dbReference type="ARBA" id="ARBA00022759"/>
    </source>
</evidence>
<evidence type="ECO:0000313" key="11">
    <source>
        <dbReference type="EMBL" id="PWK05936.1"/>
    </source>
</evidence>
<keyword evidence="6" id="KW-0378">Hydrolase</keyword>
<comment type="similarity">
    <text evidence="1">Belongs to the YoeB family.</text>
</comment>
<evidence type="ECO:0000256" key="1">
    <source>
        <dbReference type="ARBA" id="ARBA00008172"/>
    </source>
</evidence>
<dbReference type="GO" id="GO:0004519">
    <property type="term" value="F:endonuclease activity"/>
    <property type="evidence" value="ECO:0007669"/>
    <property type="project" value="UniProtKB-KW"/>
</dbReference>
<dbReference type="GO" id="GO:0016787">
    <property type="term" value="F:hydrolase activity"/>
    <property type="evidence" value="ECO:0007669"/>
    <property type="project" value="UniProtKB-KW"/>
</dbReference>
<proteinExistence type="inferred from homology"/>
<name>A0A2V1ZMN1_PSYIM</name>
<dbReference type="Pfam" id="PF06769">
    <property type="entry name" value="YoeB_toxin"/>
    <property type="match status" value="1"/>
</dbReference>
<organism evidence="11 12">
    <name type="scientific">Psychrobacter immobilis</name>
    <dbReference type="NCBI Taxonomy" id="498"/>
    <lineage>
        <taxon>Bacteria</taxon>
        <taxon>Pseudomonadati</taxon>
        <taxon>Pseudomonadota</taxon>
        <taxon>Gammaproteobacteria</taxon>
        <taxon>Moraxellales</taxon>
        <taxon>Moraxellaceae</taxon>
        <taxon>Psychrobacter</taxon>
    </lineage>
</organism>
<dbReference type="InterPro" id="IPR009614">
    <property type="entry name" value="YoeB_toxin"/>
</dbReference>
<dbReference type="RefSeq" id="WP_087813577.1">
    <property type="nucleotide sequence ID" value="NZ_CAJGZN010000027.1"/>
</dbReference>
<evidence type="ECO:0000256" key="3">
    <source>
        <dbReference type="ARBA" id="ARBA00022649"/>
    </source>
</evidence>
<evidence type="ECO:0000256" key="7">
    <source>
        <dbReference type="ARBA" id="ARBA00022884"/>
    </source>
</evidence>
<evidence type="ECO:0000256" key="2">
    <source>
        <dbReference type="ARBA" id="ARBA00017742"/>
    </source>
</evidence>
<dbReference type="GO" id="GO:0003723">
    <property type="term" value="F:RNA binding"/>
    <property type="evidence" value="ECO:0007669"/>
    <property type="project" value="UniProtKB-KW"/>
</dbReference>
<keyword evidence="5" id="KW-0255">Endonuclease</keyword>
<dbReference type="SUPFAM" id="SSF143011">
    <property type="entry name" value="RelE-like"/>
    <property type="match status" value="1"/>
</dbReference>
<dbReference type="EMBL" id="QGGM01000019">
    <property type="protein sequence ID" value="PWK05936.1"/>
    <property type="molecule type" value="Genomic_DNA"/>
</dbReference>
<protein>
    <recommendedName>
        <fullName evidence="2">Toxin YoeB</fullName>
    </recommendedName>
    <alternativeName>
        <fullName evidence="10">Putative endoribonuclease YoeB</fullName>
    </alternativeName>
    <alternativeName>
        <fullName evidence="8 9">Putative mRNA interferase YoeB</fullName>
    </alternativeName>
</protein>
<sequence>MILSWTEDAWEDYEYWQRTSKEKVKQIGKLIKAIKRDPFKGIGKPEPLKHDLAGYWSRRIDQEHRLVYEIQDDAIIIVQCRYHY</sequence>
<dbReference type="InterPro" id="IPR035093">
    <property type="entry name" value="RelE/ParE_toxin_dom_sf"/>
</dbReference>
<dbReference type="Proteomes" id="UP000245655">
    <property type="component" value="Unassembled WGS sequence"/>
</dbReference>
<evidence type="ECO:0000256" key="4">
    <source>
        <dbReference type="ARBA" id="ARBA00022722"/>
    </source>
</evidence>
<dbReference type="PANTHER" id="PTHR38039:SF1">
    <property type="entry name" value="TOXIN YOEB"/>
    <property type="match status" value="1"/>
</dbReference>
<evidence type="ECO:0000256" key="6">
    <source>
        <dbReference type="ARBA" id="ARBA00022801"/>
    </source>
</evidence>
<keyword evidence="3" id="KW-1277">Toxin-antitoxin system</keyword>
<gene>
    <name evidence="11" type="ORF">C8D84_11950</name>
</gene>
<evidence type="ECO:0000256" key="9">
    <source>
        <dbReference type="ARBA" id="ARBA00079979"/>
    </source>
</evidence>
<dbReference type="NCBIfam" id="TIGR02116">
    <property type="entry name" value="toxin_Txe_YoeB"/>
    <property type="match status" value="1"/>
</dbReference>
<keyword evidence="4" id="KW-0540">Nuclease</keyword>
<accession>A0A2V1ZMN1</accession>
<dbReference type="AlphaFoldDB" id="A0A2V1ZMN1"/>
<dbReference type="FunFam" id="3.30.2310.20:FF:000001">
    <property type="entry name" value="Addiction module toxin, Txe/YoeB family"/>
    <property type="match status" value="1"/>
</dbReference>
<dbReference type="GO" id="GO:0006401">
    <property type="term" value="P:RNA catabolic process"/>
    <property type="evidence" value="ECO:0007669"/>
    <property type="project" value="InterPro"/>
</dbReference>
<keyword evidence="7" id="KW-0694">RNA-binding</keyword>
<comment type="caution">
    <text evidence="11">The sequence shown here is derived from an EMBL/GenBank/DDBJ whole genome shotgun (WGS) entry which is preliminary data.</text>
</comment>
<reference evidence="11 12" key="1">
    <citation type="submission" date="2018-05" db="EMBL/GenBank/DDBJ databases">
        <title>Genomic Encyclopedia of Type Strains, Phase IV (KMG-IV): sequencing the most valuable type-strain genomes for metagenomic binning, comparative biology and taxonomic classification.</title>
        <authorList>
            <person name="Goeker M."/>
        </authorList>
    </citation>
    <scope>NUCLEOTIDE SEQUENCE [LARGE SCALE GENOMIC DNA]</scope>
    <source>
        <strain evidence="11 12">DSM 7229</strain>
    </source>
</reference>
<dbReference type="GeneID" id="60256307"/>
<dbReference type="PANTHER" id="PTHR38039">
    <property type="entry name" value="TOXIN YOEB"/>
    <property type="match status" value="1"/>
</dbReference>
<evidence type="ECO:0000313" key="12">
    <source>
        <dbReference type="Proteomes" id="UP000245655"/>
    </source>
</evidence>